<evidence type="ECO:0000313" key="17">
    <source>
        <dbReference type="EMBL" id="KKM94134.1"/>
    </source>
</evidence>
<evidence type="ECO:0000256" key="2">
    <source>
        <dbReference type="ARBA" id="ARBA00004496"/>
    </source>
</evidence>
<dbReference type="InterPro" id="IPR019307">
    <property type="entry name" value="RNA-bd_AU-1/RNase_E/G"/>
</dbReference>
<dbReference type="GO" id="GO:0005737">
    <property type="term" value="C:cytoplasm"/>
    <property type="evidence" value="ECO:0007669"/>
    <property type="project" value="UniProtKB-SubCell"/>
</dbReference>
<keyword evidence="12" id="KW-0255">Endonuclease</keyword>
<evidence type="ECO:0000256" key="1">
    <source>
        <dbReference type="ARBA" id="ARBA00001946"/>
    </source>
</evidence>
<sequence>MSNNILINVTRDEVRVGLVENSQLVELYIERRKDESVVGNIYKGRVAKILPGMQSAFVDIGLERSAFLYVGDVRTDISEDFADIFEDDDDEESLEVIPQKRRTDLHIEDILQEGQDLLVQVSKDPLGTKGARVTCYVTIPGRHVVLMPNVEHIGISRRIEDESEKNRLKEIVEKIKPEGAGLIVRTASAGALRPELEKDLEFLSRVWESINNHYEGSPAPAMLHTDLDLRFRSVRDLMSQDIHNLIIDQREDYEELKDLVAQYFPKLLDRIGFYEGTEPLFDHYGIEVDIERALNRRVWLKSGGYIVIDQTEAMTAIDVNTGKYVGKEDLEDTILKTNLEAVKEIAYQIRLRNLGGIIIIDFIDMERLENREKVFGAFQNAMAKDRARNTIFNITELGLVQMTRKRVRESLGRILCETCTYCEGKGFVKSAQTVSYEILRQARKVALSKVQRIIITANPTVAELLSDEERDEIEEIEQRHKVKVIVTTDPGYHQETYDIATL</sequence>
<dbReference type="EMBL" id="LAZR01006176">
    <property type="protein sequence ID" value="KKM94134.1"/>
    <property type="molecule type" value="Genomic_DNA"/>
</dbReference>
<keyword evidence="14" id="KW-0460">Magnesium</keyword>
<dbReference type="GO" id="GO:0016787">
    <property type="term" value="F:hydrolase activity"/>
    <property type="evidence" value="ECO:0007669"/>
    <property type="project" value="UniProtKB-KW"/>
</dbReference>
<evidence type="ECO:0000256" key="13">
    <source>
        <dbReference type="ARBA" id="ARBA00022801"/>
    </source>
</evidence>
<dbReference type="InterPro" id="IPR003029">
    <property type="entry name" value="S1_domain"/>
</dbReference>
<dbReference type="PANTHER" id="PTHR30001">
    <property type="entry name" value="RIBONUCLEASE"/>
    <property type="match status" value="1"/>
</dbReference>
<evidence type="ECO:0000256" key="5">
    <source>
        <dbReference type="ARBA" id="ARBA00022490"/>
    </source>
</evidence>
<comment type="similarity">
    <text evidence="3">Belongs to the RNase E/G family. RNase G subfamily.</text>
</comment>
<dbReference type="NCBIfam" id="TIGR00757">
    <property type="entry name" value="RNaseEG"/>
    <property type="match status" value="1"/>
</dbReference>
<comment type="subcellular location">
    <subcellularLocation>
        <location evidence="2">Cytoplasm</location>
    </subcellularLocation>
</comment>
<dbReference type="PANTHER" id="PTHR30001:SF0">
    <property type="entry name" value="RIBONUCLEASE G"/>
    <property type="match status" value="1"/>
</dbReference>
<organism evidence="17">
    <name type="scientific">marine sediment metagenome</name>
    <dbReference type="NCBI Taxonomy" id="412755"/>
    <lineage>
        <taxon>unclassified sequences</taxon>
        <taxon>metagenomes</taxon>
        <taxon>ecological metagenomes</taxon>
    </lineage>
</organism>
<proteinExistence type="inferred from homology"/>
<feature type="domain" description="S1 motif" evidence="16">
    <location>
        <begin position="37"/>
        <end position="136"/>
    </location>
</feature>
<dbReference type="CDD" id="cd04453">
    <property type="entry name" value="S1_RNase_E"/>
    <property type="match status" value="1"/>
</dbReference>
<evidence type="ECO:0000256" key="4">
    <source>
        <dbReference type="ARBA" id="ARBA00017719"/>
    </source>
</evidence>
<dbReference type="SUPFAM" id="SSF50249">
    <property type="entry name" value="Nucleic acid-binding proteins"/>
    <property type="match status" value="1"/>
</dbReference>
<evidence type="ECO:0000256" key="15">
    <source>
        <dbReference type="ARBA" id="ARBA00022884"/>
    </source>
</evidence>
<keyword evidence="9" id="KW-0540">Nuclease</keyword>
<dbReference type="GO" id="GO:0004519">
    <property type="term" value="F:endonuclease activity"/>
    <property type="evidence" value="ECO:0007669"/>
    <property type="project" value="UniProtKB-KW"/>
</dbReference>
<keyword evidence="5" id="KW-0963">Cytoplasm</keyword>
<dbReference type="InterPro" id="IPR048583">
    <property type="entry name" value="RNase_E_G_thioredoxin-like"/>
</dbReference>
<gene>
    <name evidence="17" type="ORF">LCGC14_1201370</name>
</gene>
<accession>A0A0F9LGQ8</accession>
<dbReference type="InterPro" id="IPR004659">
    <property type="entry name" value="RNase_E/G"/>
</dbReference>
<keyword evidence="13" id="KW-0378">Hydrolase</keyword>
<comment type="caution">
    <text evidence="17">The sequence shown here is derived from an EMBL/GenBank/DDBJ whole genome shotgun (WGS) entry which is preliminary data.</text>
</comment>
<dbReference type="InterPro" id="IPR012340">
    <property type="entry name" value="NA-bd_OB-fold"/>
</dbReference>
<dbReference type="GO" id="GO:0006364">
    <property type="term" value="P:rRNA processing"/>
    <property type="evidence" value="ECO:0007669"/>
    <property type="project" value="UniProtKB-KW"/>
</dbReference>
<keyword evidence="7" id="KW-0820">tRNA-binding</keyword>
<evidence type="ECO:0000256" key="11">
    <source>
        <dbReference type="ARBA" id="ARBA00022730"/>
    </source>
</evidence>
<dbReference type="Pfam" id="PF20833">
    <property type="entry name" value="RNase_E_G_Thio"/>
    <property type="match status" value="1"/>
</dbReference>
<keyword evidence="10" id="KW-0479">Metal-binding</keyword>
<dbReference type="GO" id="GO:0000049">
    <property type="term" value="F:tRNA binding"/>
    <property type="evidence" value="ECO:0007669"/>
    <property type="project" value="UniProtKB-KW"/>
</dbReference>
<evidence type="ECO:0000256" key="12">
    <source>
        <dbReference type="ARBA" id="ARBA00022759"/>
    </source>
</evidence>
<reference evidence="17" key="1">
    <citation type="journal article" date="2015" name="Nature">
        <title>Complex archaea that bridge the gap between prokaryotes and eukaryotes.</title>
        <authorList>
            <person name="Spang A."/>
            <person name="Saw J.H."/>
            <person name="Jorgensen S.L."/>
            <person name="Zaremba-Niedzwiedzka K."/>
            <person name="Martijn J."/>
            <person name="Lind A.E."/>
            <person name="van Eijk R."/>
            <person name="Schleper C."/>
            <person name="Guy L."/>
            <person name="Ettema T.J."/>
        </authorList>
    </citation>
    <scope>NUCLEOTIDE SEQUENCE</scope>
</reference>
<protein>
    <recommendedName>
        <fullName evidence="4">Ribonuclease G</fullName>
    </recommendedName>
</protein>
<dbReference type="GO" id="GO:0004540">
    <property type="term" value="F:RNA nuclease activity"/>
    <property type="evidence" value="ECO:0007669"/>
    <property type="project" value="InterPro"/>
</dbReference>
<keyword evidence="8" id="KW-0819">tRNA processing</keyword>
<evidence type="ECO:0000256" key="9">
    <source>
        <dbReference type="ARBA" id="ARBA00022722"/>
    </source>
</evidence>
<evidence type="ECO:0000256" key="7">
    <source>
        <dbReference type="ARBA" id="ARBA00022555"/>
    </source>
</evidence>
<keyword evidence="6" id="KW-0698">rRNA processing</keyword>
<evidence type="ECO:0000256" key="8">
    <source>
        <dbReference type="ARBA" id="ARBA00022694"/>
    </source>
</evidence>
<dbReference type="GO" id="GO:0046872">
    <property type="term" value="F:metal ion binding"/>
    <property type="evidence" value="ECO:0007669"/>
    <property type="project" value="UniProtKB-KW"/>
</dbReference>
<keyword evidence="15" id="KW-0694">RNA-binding</keyword>
<comment type="cofactor">
    <cofactor evidence="1">
        <name>Mg(2+)</name>
        <dbReference type="ChEBI" id="CHEBI:18420"/>
    </cofactor>
</comment>
<dbReference type="Gene3D" id="3.40.1260.20">
    <property type="entry name" value="Ribonuclease E, catalytic domain"/>
    <property type="match status" value="1"/>
</dbReference>
<evidence type="ECO:0000256" key="14">
    <source>
        <dbReference type="ARBA" id="ARBA00022842"/>
    </source>
</evidence>
<dbReference type="Gene3D" id="2.40.50.140">
    <property type="entry name" value="Nucleic acid-binding proteins"/>
    <property type="match status" value="1"/>
</dbReference>
<dbReference type="SMART" id="SM00316">
    <property type="entry name" value="S1"/>
    <property type="match status" value="1"/>
</dbReference>
<evidence type="ECO:0000256" key="10">
    <source>
        <dbReference type="ARBA" id="ARBA00022723"/>
    </source>
</evidence>
<evidence type="ECO:0000259" key="16">
    <source>
        <dbReference type="SMART" id="SM00316"/>
    </source>
</evidence>
<name>A0A0F9LGQ8_9ZZZZ</name>
<keyword evidence="11" id="KW-0699">rRNA-binding</keyword>
<evidence type="ECO:0000256" key="6">
    <source>
        <dbReference type="ARBA" id="ARBA00022552"/>
    </source>
</evidence>
<dbReference type="GO" id="GO:0019843">
    <property type="term" value="F:rRNA binding"/>
    <property type="evidence" value="ECO:0007669"/>
    <property type="project" value="UniProtKB-KW"/>
</dbReference>
<evidence type="ECO:0000256" key="3">
    <source>
        <dbReference type="ARBA" id="ARBA00005663"/>
    </source>
</evidence>
<dbReference type="GO" id="GO:0008033">
    <property type="term" value="P:tRNA processing"/>
    <property type="evidence" value="ECO:0007669"/>
    <property type="project" value="UniProtKB-KW"/>
</dbReference>
<dbReference type="Pfam" id="PF10150">
    <property type="entry name" value="RNase_E_G"/>
    <property type="match status" value="1"/>
</dbReference>
<dbReference type="AlphaFoldDB" id="A0A0F9LGQ8"/>